<name>A0A699HRI1_TANCI</name>
<dbReference type="PANTHER" id="PTHR37739">
    <property type="entry name" value="KINESIN-LIKE PROTEIN KIN-12D"/>
    <property type="match status" value="1"/>
</dbReference>
<evidence type="ECO:0000313" key="7">
    <source>
        <dbReference type="EMBL" id="GEY67119.1"/>
    </source>
</evidence>
<proteinExistence type="predicted"/>
<evidence type="ECO:0000256" key="2">
    <source>
        <dbReference type="ARBA" id="ARBA00022741"/>
    </source>
</evidence>
<dbReference type="AlphaFoldDB" id="A0A699HRI1"/>
<evidence type="ECO:0000256" key="3">
    <source>
        <dbReference type="ARBA" id="ARBA00022840"/>
    </source>
</evidence>
<sequence length="275" mass="31366">KSKIATDIAQEQLGQRDHLLATENDMFKKEIANHKMKVIKLEGEVTKLSGQQNLQQRIHHHTKIKEENNALKSQNDELSRKLRRNDAVLIRVKEELAKERASSGKNSYYVETELQLEEKLKETEDERDRLAQKLAALCTNILKAAGVTGSPCDVTISMADEALEQFQTRVATLARELQDLQYKNRISNERVRLLEMMPQMADESQQTNSRVTRSPFLSTFNAPYIRKSATLLVRLPSHHPRLGCNGDQDQTIKLSGLSLGHWVSLLPHMLFQVCN</sequence>
<feature type="non-terminal residue" evidence="7">
    <location>
        <position position="1"/>
    </location>
</feature>
<evidence type="ECO:0000256" key="1">
    <source>
        <dbReference type="ARBA" id="ARBA00022701"/>
    </source>
</evidence>
<organism evidence="7">
    <name type="scientific">Tanacetum cinerariifolium</name>
    <name type="common">Dalmatian daisy</name>
    <name type="synonym">Chrysanthemum cinerariifolium</name>
    <dbReference type="NCBI Taxonomy" id="118510"/>
    <lineage>
        <taxon>Eukaryota</taxon>
        <taxon>Viridiplantae</taxon>
        <taxon>Streptophyta</taxon>
        <taxon>Embryophyta</taxon>
        <taxon>Tracheophyta</taxon>
        <taxon>Spermatophyta</taxon>
        <taxon>Magnoliopsida</taxon>
        <taxon>eudicotyledons</taxon>
        <taxon>Gunneridae</taxon>
        <taxon>Pentapetalae</taxon>
        <taxon>asterids</taxon>
        <taxon>campanulids</taxon>
        <taxon>Asterales</taxon>
        <taxon>Asteraceae</taxon>
        <taxon>Asteroideae</taxon>
        <taxon>Anthemideae</taxon>
        <taxon>Anthemidinae</taxon>
        <taxon>Tanacetum</taxon>
    </lineage>
</organism>
<keyword evidence="2" id="KW-0547">Nucleotide-binding</keyword>
<dbReference type="EMBL" id="BKCJ010198804">
    <property type="protein sequence ID" value="GEY67119.1"/>
    <property type="molecule type" value="Genomic_DNA"/>
</dbReference>
<reference evidence="7" key="1">
    <citation type="journal article" date="2019" name="Sci. Rep.">
        <title>Draft genome of Tanacetum cinerariifolium, the natural source of mosquito coil.</title>
        <authorList>
            <person name="Yamashiro T."/>
            <person name="Shiraishi A."/>
            <person name="Satake H."/>
            <person name="Nakayama K."/>
        </authorList>
    </citation>
    <scope>NUCLEOTIDE SEQUENCE</scope>
</reference>
<comment type="caution">
    <text evidence="7">The sequence shown here is derived from an EMBL/GenBank/DDBJ whole genome shotgun (WGS) entry which is preliminary data.</text>
</comment>
<dbReference type="GO" id="GO:0005874">
    <property type="term" value="C:microtubule"/>
    <property type="evidence" value="ECO:0007669"/>
    <property type="project" value="UniProtKB-KW"/>
</dbReference>
<evidence type="ECO:0000256" key="6">
    <source>
        <dbReference type="SAM" id="Coils"/>
    </source>
</evidence>
<accession>A0A699HRI1</accession>
<dbReference type="PANTHER" id="PTHR37739:SF8">
    <property type="entry name" value="KINESIN-LIKE PROTEIN KIN-12D"/>
    <property type="match status" value="1"/>
</dbReference>
<keyword evidence="1" id="KW-0493">Microtubule</keyword>
<evidence type="ECO:0000256" key="4">
    <source>
        <dbReference type="ARBA" id="ARBA00023054"/>
    </source>
</evidence>
<feature type="coiled-coil region" evidence="6">
    <location>
        <begin position="113"/>
        <end position="183"/>
    </location>
</feature>
<dbReference type="GO" id="GO:0005524">
    <property type="term" value="F:ATP binding"/>
    <property type="evidence" value="ECO:0007669"/>
    <property type="project" value="UniProtKB-KW"/>
</dbReference>
<evidence type="ECO:0000256" key="5">
    <source>
        <dbReference type="ARBA" id="ARBA00023175"/>
    </source>
</evidence>
<gene>
    <name evidence="7" type="ORF">Tci_439093</name>
</gene>
<keyword evidence="4 6" id="KW-0175">Coiled coil</keyword>
<dbReference type="InterPro" id="IPR044986">
    <property type="entry name" value="KIF15/KIN-12"/>
</dbReference>
<keyword evidence="3" id="KW-0067">ATP-binding</keyword>
<protein>
    <submittedName>
        <fullName evidence="7">Kinesin-like protein KIN-12D</fullName>
    </submittedName>
</protein>
<keyword evidence="5" id="KW-0505">Motor protein</keyword>